<organism evidence="1">
    <name type="scientific">hydrothermal vent metagenome</name>
    <dbReference type="NCBI Taxonomy" id="652676"/>
    <lineage>
        <taxon>unclassified sequences</taxon>
        <taxon>metagenomes</taxon>
        <taxon>ecological metagenomes</taxon>
    </lineage>
</organism>
<feature type="non-terminal residue" evidence="1">
    <location>
        <position position="22"/>
    </location>
</feature>
<protein>
    <submittedName>
        <fullName evidence="1">Uncharacterized protein</fullName>
    </submittedName>
</protein>
<accession>A0A3B0VUL9</accession>
<proteinExistence type="predicted"/>
<dbReference type="AlphaFoldDB" id="A0A3B0VUL9"/>
<reference evidence="1" key="1">
    <citation type="submission" date="2018-06" db="EMBL/GenBank/DDBJ databases">
        <authorList>
            <person name="Zhirakovskaya E."/>
        </authorList>
    </citation>
    <scope>NUCLEOTIDE SEQUENCE</scope>
</reference>
<evidence type="ECO:0000313" key="1">
    <source>
        <dbReference type="EMBL" id="VAW44070.1"/>
    </source>
</evidence>
<dbReference type="EMBL" id="UOFA01000069">
    <property type="protein sequence ID" value="VAW44070.1"/>
    <property type="molecule type" value="Genomic_DNA"/>
</dbReference>
<gene>
    <name evidence="1" type="ORF">MNBD_GAMMA02-70</name>
</gene>
<name>A0A3B0VUL9_9ZZZZ</name>
<sequence>MDINLLFENAVNQQNQGNLDEA</sequence>